<dbReference type="FunFam" id="3.30.830.10:FF:000021">
    <property type="entry name" value="Cytochrome b-c1 complex subunit 2"/>
    <property type="match status" value="1"/>
</dbReference>
<sequence length="433" mass="45096">MASKVNILQNIAKRGYAVAPQTAACLGKLEVSTLSNKAVVASLGCGPKSLVKVAVAFRAGSRYENPENFGVSHVLRSSAGLTTACASSFIIQRSLQQIGANLTTVSDRETLVYILESTCNNVSEGLEILRKAITGQEFRPWELSDNIPRILAELATLPPQAKVLDLIHRAAFRTGLGNSVFARSFNVKKIGSETIQHYASSNLVAEKAAITGCGLPHSNLSAFAESLDLKTGSGGNPSPSKYAGGEVRVDETLPHVHTIVAAEAPGLNSPDVLPYAVLRFALGAGPAIIRGVGSSPLSKISGECSAAQALSIAHSDAGLFGIYVAAKPTEAKQAVEAAVKILKGGVTDQDVNRGKAQLKSAILQAADSCQGIVEDLAGQSLLAGTPKIASDLAEEVSKVSTQQVQQALQKIISGRKSLAAIGNTGHVPYLDEL</sequence>
<evidence type="ECO:0000313" key="6">
    <source>
        <dbReference type="EMBL" id="BAN20943.1"/>
    </source>
</evidence>
<feature type="domain" description="Peptidase M16 N-terminal" evidence="4">
    <location>
        <begin position="47"/>
        <end position="181"/>
    </location>
</feature>
<feature type="domain" description="Peptidase M16 C-terminal" evidence="5">
    <location>
        <begin position="192"/>
        <end position="358"/>
    </location>
</feature>
<reference evidence="6" key="1">
    <citation type="journal article" date="2013" name="PLoS ONE">
        <title>Gene expression in gut symbiotic organ of stinkbug affected by extracellular bacterial symbiont.</title>
        <authorList>
            <person name="Futahashi R."/>
            <person name="Tanaka K."/>
            <person name="Tanahashi M."/>
            <person name="Nikoh N."/>
            <person name="Kikuchi Y."/>
            <person name="Lee B.L."/>
            <person name="Fukatsu T."/>
        </authorList>
    </citation>
    <scope>NUCLEOTIDE SEQUENCE</scope>
    <source>
        <tissue evidence="6">Midgut</tissue>
    </source>
</reference>
<dbReference type="Gene3D" id="3.30.830.10">
    <property type="entry name" value="Metalloenzyme, LuxS/M16 peptidase-like"/>
    <property type="match status" value="2"/>
</dbReference>
<comment type="subcellular location">
    <subcellularLocation>
        <location evidence="1">Mitochondrion</location>
    </subcellularLocation>
</comment>
<evidence type="ECO:0000256" key="3">
    <source>
        <dbReference type="ARBA" id="ARBA00023128"/>
    </source>
</evidence>
<dbReference type="PANTHER" id="PTHR11851:SF226">
    <property type="entry name" value="CYTOCHROME B-C1 COMPLEX SUBUNIT 2, MITOCHONDRIAL"/>
    <property type="match status" value="1"/>
</dbReference>
<dbReference type="InterPro" id="IPR007863">
    <property type="entry name" value="Peptidase_M16_C"/>
</dbReference>
<evidence type="ECO:0000259" key="5">
    <source>
        <dbReference type="Pfam" id="PF05193"/>
    </source>
</evidence>
<protein>
    <submittedName>
        <fullName evidence="6">Ubiquinol-cytochrome c reductase complex core protein</fullName>
    </submittedName>
</protein>
<dbReference type="FunFam" id="3.30.830.10:FF:000039">
    <property type="entry name" value="Ubiquinol-cytochrome c reductase core subunit 2"/>
    <property type="match status" value="1"/>
</dbReference>
<dbReference type="InterPro" id="IPR050361">
    <property type="entry name" value="MPP/UQCRC_Complex"/>
</dbReference>
<dbReference type="GO" id="GO:0016020">
    <property type="term" value="C:membrane"/>
    <property type="evidence" value="ECO:0007669"/>
    <property type="project" value="UniProtKB-ARBA"/>
</dbReference>
<keyword evidence="2" id="KW-0809">Transit peptide</keyword>
<evidence type="ECO:0000256" key="1">
    <source>
        <dbReference type="ARBA" id="ARBA00004173"/>
    </source>
</evidence>
<keyword evidence="3" id="KW-0496">Mitochondrion</keyword>
<dbReference type="Pfam" id="PF00675">
    <property type="entry name" value="Peptidase_M16"/>
    <property type="match status" value="1"/>
</dbReference>
<dbReference type="GO" id="GO:0005739">
    <property type="term" value="C:mitochondrion"/>
    <property type="evidence" value="ECO:0007669"/>
    <property type="project" value="UniProtKB-SubCell"/>
</dbReference>
<dbReference type="InterPro" id="IPR011765">
    <property type="entry name" value="Pept_M16_N"/>
</dbReference>
<dbReference type="EMBL" id="AK417728">
    <property type="protein sequence ID" value="BAN20943.1"/>
    <property type="molecule type" value="mRNA"/>
</dbReference>
<accession>R4WDI2</accession>
<evidence type="ECO:0000256" key="2">
    <source>
        <dbReference type="ARBA" id="ARBA00022946"/>
    </source>
</evidence>
<name>R4WDI2_RIPPE</name>
<proteinExistence type="evidence at transcript level"/>
<dbReference type="AlphaFoldDB" id="R4WDI2"/>
<organism evidence="6">
    <name type="scientific">Riptortus pedestris</name>
    <name type="common">Bean bug</name>
    <dbReference type="NCBI Taxonomy" id="329032"/>
    <lineage>
        <taxon>Eukaryota</taxon>
        <taxon>Metazoa</taxon>
        <taxon>Ecdysozoa</taxon>
        <taxon>Arthropoda</taxon>
        <taxon>Hexapoda</taxon>
        <taxon>Insecta</taxon>
        <taxon>Pterygota</taxon>
        <taxon>Neoptera</taxon>
        <taxon>Paraneoptera</taxon>
        <taxon>Hemiptera</taxon>
        <taxon>Heteroptera</taxon>
        <taxon>Panheteroptera</taxon>
        <taxon>Pentatomomorpha</taxon>
        <taxon>Coreoidea</taxon>
        <taxon>Alydidae</taxon>
        <taxon>Riptortus</taxon>
    </lineage>
</organism>
<dbReference type="InterPro" id="IPR011249">
    <property type="entry name" value="Metalloenz_LuxS/M16"/>
</dbReference>
<dbReference type="Pfam" id="PF05193">
    <property type="entry name" value="Peptidase_M16_C"/>
    <property type="match status" value="1"/>
</dbReference>
<evidence type="ECO:0000259" key="4">
    <source>
        <dbReference type="Pfam" id="PF00675"/>
    </source>
</evidence>
<dbReference type="SUPFAM" id="SSF63411">
    <property type="entry name" value="LuxS/MPP-like metallohydrolase"/>
    <property type="match status" value="2"/>
</dbReference>
<dbReference type="GO" id="GO:0046872">
    <property type="term" value="F:metal ion binding"/>
    <property type="evidence" value="ECO:0007669"/>
    <property type="project" value="InterPro"/>
</dbReference>
<dbReference type="PANTHER" id="PTHR11851">
    <property type="entry name" value="METALLOPROTEASE"/>
    <property type="match status" value="1"/>
</dbReference>